<accession>A0A9X6N9I7</accession>
<feature type="compositionally biased region" description="Low complexity" evidence="1">
    <location>
        <begin position="49"/>
        <end position="59"/>
    </location>
</feature>
<dbReference type="Proteomes" id="UP000192578">
    <property type="component" value="Unassembled WGS sequence"/>
</dbReference>
<feature type="compositionally biased region" description="Gly residues" evidence="1">
    <location>
        <begin position="26"/>
        <end position="37"/>
    </location>
</feature>
<feature type="region of interest" description="Disordered" evidence="1">
    <location>
        <begin position="1"/>
        <end position="59"/>
    </location>
</feature>
<evidence type="ECO:0000313" key="3">
    <source>
        <dbReference type="Proteomes" id="UP000192578"/>
    </source>
</evidence>
<dbReference type="OrthoDB" id="10546524at2759"/>
<protein>
    <submittedName>
        <fullName evidence="2">Uncharacterized protein</fullName>
    </submittedName>
</protein>
<evidence type="ECO:0000313" key="2">
    <source>
        <dbReference type="EMBL" id="OWA50415.1"/>
    </source>
</evidence>
<gene>
    <name evidence="2" type="ORF">BV898_14932</name>
</gene>
<feature type="compositionally biased region" description="Polar residues" evidence="1">
    <location>
        <begin position="10"/>
        <end position="24"/>
    </location>
</feature>
<organism evidence="2 3">
    <name type="scientific">Hypsibius exemplaris</name>
    <name type="common">Freshwater tardigrade</name>
    <dbReference type="NCBI Taxonomy" id="2072580"/>
    <lineage>
        <taxon>Eukaryota</taxon>
        <taxon>Metazoa</taxon>
        <taxon>Ecdysozoa</taxon>
        <taxon>Tardigrada</taxon>
        <taxon>Eutardigrada</taxon>
        <taxon>Parachela</taxon>
        <taxon>Hypsibioidea</taxon>
        <taxon>Hypsibiidae</taxon>
        <taxon>Hypsibius</taxon>
    </lineage>
</organism>
<feature type="region of interest" description="Disordered" evidence="1">
    <location>
        <begin position="144"/>
        <end position="166"/>
    </location>
</feature>
<dbReference type="AlphaFoldDB" id="A0A9X6N9I7"/>
<feature type="compositionally biased region" description="Polar residues" evidence="1">
    <location>
        <begin position="38"/>
        <end position="48"/>
    </location>
</feature>
<name>A0A9X6N9I7_HYPEX</name>
<comment type="caution">
    <text evidence="2">The sequence shown here is derived from an EMBL/GenBank/DDBJ whole genome shotgun (WGS) entry which is preliminary data.</text>
</comment>
<sequence length="277" mass="29731">MQRNPAGIHGTSQNVDSSGQQYFDTTGGGGGGGGGGLANQQYSLADSGQSQQPPMHMSQMHVAQGGTAGSYMPNNSTSIGIMSSLQGGAPSLTFTPSGSSGSSAPSFRNVKRMIKSLTDNYETTIAASFSADAAFVHNYITGEREQRSADSSSGSAERDEKPIPEPEVKLDAELYALVQLKTALDAFRQTANQALWTSRSLPHTAGSHFDAEFELPQNLDNPTLNEVQLTATDQIRLMTRMRKALADCNGFMFKMVDKPTAEEIAEFLKIAHHHHYP</sequence>
<evidence type="ECO:0000256" key="1">
    <source>
        <dbReference type="SAM" id="MobiDB-lite"/>
    </source>
</evidence>
<reference evidence="3" key="1">
    <citation type="submission" date="2017-01" db="EMBL/GenBank/DDBJ databases">
        <title>Comparative genomics of anhydrobiosis in the tardigrade Hypsibius dujardini.</title>
        <authorList>
            <person name="Yoshida Y."/>
            <person name="Koutsovoulos G."/>
            <person name="Laetsch D."/>
            <person name="Stevens L."/>
            <person name="Kumar S."/>
            <person name="Horikawa D."/>
            <person name="Ishino K."/>
            <person name="Komine S."/>
            <person name="Tomita M."/>
            <person name="Blaxter M."/>
            <person name="Arakawa K."/>
        </authorList>
    </citation>
    <scope>NUCLEOTIDE SEQUENCE [LARGE SCALE GENOMIC DNA]</scope>
    <source>
        <strain evidence="3">Z151</strain>
    </source>
</reference>
<feature type="compositionally biased region" description="Basic and acidic residues" evidence="1">
    <location>
        <begin position="156"/>
        <end position="166"/>
    </location>
</feature>
<keyword evidence="3" id="KW-1185">Reference proteome</keyword>
<dbReference type="EMBL" id="MTYJ01000192">
    <property type="protein sequence ID" value="OWA50415.1"/>
    <property type="molecule type" value="Genomic_DNA"/>
</dbReference>
<proteinExistence type="predicted"/>